<gene>
    <name evidence="1" type="ORF">SaccyDRAFT_0477</name>
</gene>
<organism evidence="1 2">
    <name type="scientific">Saccharomonospora cyanea NA-134</name>
    <dbReference type="NCBI Taxonomy" id="882082"/>
    <lineage>
        <taxon>Bacteria</taxon>
        <taxon>Bacillati</taxon>
        <taxon>Actinomycetota</taxon>
        <taxon>Actinomycetes</taxon>
        <taxon>Pseudonocardiales</taxon>
        <taxon>Pseudonocardiaceae</taxon>
        <taxon>Saccharomonospora</taxon>
    </lineage>
</organism>
<dbReference type="AlphaFoldDB" id="H5XFN4"/>
<reference evidence="1 2" key="1">
    <citation type="submission" date="2011-11" db="EMBL/GenBank/DDBJ databases">
        <title>The Noncontiguous Finished sequence of Saccharomonospora cyanea NA-134.</title>
        <authorList>
            <consortium name="US DOE Joint Genome Institute"/>
            <person name="Lucas S."/>
            <person name="Han J."/>
            <person name="Lapidus A."/>
            <person name="Cheng J.-F."/>
            <person name="Goodwin L."/>
            <person name="Pitluck S."/>
            <person name="Peters L."/>
            <person name="Ovchinnikova G."/>
            <person name="Lu M."/>
            <person name="Detter J.C."/>
            <person name="Han C."/>
            <person name="Tapia R."/>
            <person name="Land M."/>
            <person name="Hauser L."/>
            <person name="Kyrpides N."/>
            <person name="Ivanova N."/>
            <person name="Pagani I."/>
            <person name="Brambilla E.-M."/>
            <person name="Klenk H.-P."/>
            <person name="Woyke T."/>
        </authorList>
    </citation>
    <scope>NUCLEOTIDE SEQUENCE [LARGE SCALE GENOMIC DNA]</scope>
    <source>
        <strain evidence="1 2">NA-134</strain>
    </source>
</reference>
<evidence type="ECO:0000313" key="2">
    <source>
        <dbReference type="Proteomes" id="UP000002791"/>
    </source>
</evidence>
<accession>H5XFN4</accession>
<proteinExistence type="predicted"/>
<dbReference type="RefSeq" id="WP_005453215.1">
    <property type="nucleotide sequence ID" value="NZ_CM001440.1"/>
</dbReference>
<name>H5XFN4_9PSEU</name>
<sequence>MFANDLATANRMLNREVLEYLVENAGALPFVLTSEEGLFYTTMPYRISAEALPKMLEAVLGLLERTPGAAPVDNVRH</sequence>
<keyword evidence="2" id="KW-1185">Reference proteome</keyword>
<protein>
    <submittedName>
        <fullName evidence="1">Uncharacterized protein</fullName>
    </submittedName>
</protein>
<dbReference type="EMBL" id="CM001440">
    <property type="protein sequence ID" value="EHR59405.1"/>
    <property type="molecule type" value="Genomic_DNA"/>
</dbReference>
<evidence type="ECO:0000313" key="1">
    <source>
        <dbReference type="EMBL" id="EHR59405.1"/>
    </source>
</evidence>
<dbReference type="Proteomes" id="UP000002791">
    <property type="component" value="Chromosome"/>
</dbReference>
<dbReference type="HOGENOM" id="CLU_2635913_0_0_11"/>